<dbReference type="EMBL" id="PXYL01000027">
    <property type="protein sequence ID" value="PSJ54276.1"/>
    <property type="molecule type" value="Genomic_DNA"/>
</dbReference>
<organism evidence="4 5">
    <name type="scientific">Pseudaminobacter soli</name>
    <name type="common">ex Li et al. 2025</name>
    <dbReference type="NCBI Taxonomy" id="1295366"/>
    <lineage>
        <taxon>Bacteria</taxon>
        <taxon>Pseudomonadati</taxon>
        <taxon>Pseudomonadota</taxon>
        <taxon>Alphaproteobacteria</taxon>
        <taxon>Hyphomicrobiales</taxon>
        <taxon>Phyllobacteriaceae</taxon>
        <taxon>Pseudaminobacter</taxon>
    </lineage>
</organism>
<feature type="transmembrane region" description="Helical" evidence="2">
    <location>
        <begin position="80"/>
        <end position="98"/>
    </location>
</feature>
<name>A0A2P7RVP7_9HYPH</name>
<dbReference type="OrthoDB" id="9811720at2"/>
<dbReference type="Pfam" id="PF04982">
    <property type="entry name" value="TM_HPP"/>
    <property type="match status" value="1"/>
</dbReference>
<keyword evidence="5" id="KW-1185">Reference proteome</keyword>
<reference evidence="4 5" key="1">
    <citation type="submission" date="2018-03" db="EMBL/GenBank/DDBJ databases">
        <title>The draft genome of Mesorhizobium soli JCM 19897.</title>
        <authorList>
            <person name="Li L."/>
            <person name="Liu L."/>
            <person name="Liang L."/>
            <person name="Wang T."/>
            <person name="Zhang X."/>
        </authorList>
    </citation>
    <scope>NUCLEOTIDE SEQUENCE [LARGE SCALE GENOMIC DNA]</scope>
    <source>
        <strain evidence="4 5">JCM 19897</strain>
    </source>
</reference>
<accession>A0A2P7RVP7</accession>
<comment type="caution">
    <text evidence="4">The sequence shown here is derived from an EMBL/GenBank/DDBJ whole genome shotgun (WGS) entry which is preliminary data.</text>
</comment>
<dbReference type="InterPro" id="IPR000644">
    <property type="entry name" value="CBS_dom"/>
</dbReference>
<dbReference type="Pfam" id="PF00571">
    <property type="entry name" value="CBS"/>
    <property type="match status" value="2"/>
</dbReference>
<evidence type="ECO:0000313" key="5">
    <source>
        <dbReference type="Proteomes" id="UP000240653"/>
    </source>
</evidence>
<dbReference type="SMART" id="SM00116">
    <property type="entry name" value="CBS"/>
    <property type="match status" value="2"/>
</dbReference>
<dbReference type="Proteomes" id="UP000240653">
    <property type="component" value="Unassembled WGS sequence"/>
</dbReference>
<evidence type="ECO:0000256" key="2">
    <source>
        <dbReference type="SAM" id="Phobius"/>
    </source>
</evidence>
<evidence type="ECO:0000313" key="4">
    <source>
        <dbReference type="EMBL" id="PSJ54276.1"/>
    </source>
</evidence>
<evidence type="ECO:0000259" key="3">
    <source>
        <dbReference type="PROSITE" id="PS51371"/>
    </source>
</evidence>
<gene>
    <name evidence="4" type="ORF">C7I85_27675</name>
</gene>
<feature type="transmembrane region" description="Helical" evidence="2">
    <location>
        <begin position="57"/>
        <end position="74"/>
    </location>
</feature>
<protein>
    <recommendedName>
        <fullName evidence="3">CBS domain-containing protein</fullName>
    </recommendedName>
</protein>
<keyword evidence="1" id="KW-0129">CBS domain</keyword>
<keyword evidence="2" id="KW-0472">Membrane</keyword>
<evidence type="ECO:0000256" key="1">
    <source>
        <dbReference type="PROSITE-ProRule" id="PRU00703"/>
    </source>
</evidence>
<dbReference type="InterPro" id="IPR046342">
    <property type="entry name" value="CBS_dom_sf"/>
</dbReference>
<keyword evidence="2" id="KW-0812">Transmembrane</keyword>
<feature type="domain" description="CBS" evidence="3">
    <location>
        <begin position="223"/>
        <end position="281"/>
    </location>
</feature>
<dbReference type="PANTHER" id="PTHR33741:SF5">
    <property type="entry name" value="TRANSMEMBRANE PROTEIN DDB_G0269096-RELATED"/>
    <property type="match status" value="1"/>
</dbReference>
<dbReference type="InterPro" id="IPR058581">
    <property type="entry name" value="TM_HPP"/>
</dbReference>
<dbReference type="CDD" id="cd04600">
    <property type="entry name" value="CBS_pair_HPP_assoc"/>
    <property type="match status" value="1"/>
</dbReference>
<dbReference type="AlphaFoldDB" id="A0A2P7RVP7"/>
<proteinExistence type="predicted"/>
<keyword evidence="2" id="KW-1133">Transmembrane helix</keyword>
<dbReference type="SUPFAM" id="SSF54631">
    <property type="entry name" value="CBS-domain pair"/>
    <property type="match status" value="1"/>
</dbReference>
<feature type="transmembrane region" description="Helical" evidence="2">
    <location>
        <begin position="130"/>
        <end position="146"/>
    </location>
</feature>
<dbReference type="PROSITE" id="PS51371">
    <property type="entry name" value="CBS"/>
    <property type="match status" value="2"/>
</dbReference>
<dbReference type="PANTHER" id="PTHR33741">
    <property type="entry name" value="TRANSMEMBRANE PROTEIN DDB_G0269096-RELATED"/>
    <property type="match status" value="1"/>
</dbReference>
<dbReference type="Gene3D" id="3.10.580.10">
    <property type="entry name" value="CBS-domain"/>
    <property type="match status" value="1"/>
</dbReference>
<feature type="domain" description="CBS" evidence="3">
    <location>
        <begin position="307"/>
        <end position="364"/>
    </location>
</feature>
<sequence>MRIVCGALIGIFVTGLLTKIAAGSTTASPLLIAPMGASAVLLFAVPSSPLAQPWSIIGGNMVAAFIGITCALWIDDLLIAAALAVSLSIGAMLLLRCLHPPSGAVALTAVLGGPAVHAAGYGFALWPVGINSLLMLTAALVFNNLTGRRYPHLAPLPAANPHGTADPVPTQRIGFTAADLEAVLRRHGEVIDVAADDLDALLHEAEMQAYHRRFGEIRCADIMSRDVATVAPQAPLRDAWALLCEHRIKALPVVAEDHSVVGIVTQTDFMESASWGPHGELHFGWGRRLRHAIRPRKGLKQTVREIMSTPVRSADPDTPIARLVPMMADAGLHHLPVVDAAGKLVGIVTQSDLIAALYHGSLSEKDLTDEPPLLRAAAS</sequence>
<dbReference type="InterPro" id="IPR007065">
    <property type="entry name" value="HPP"/>
</dbReference>